<sequence length="68" mass="7685">LATECQEKQQLGKEGLAKTITNIATDSCDQKNCYIRFCKGNKPNKICLKYEKYINGKCILKNPMGVKN</sequence>
<evidence type="ECO:0000313" key="2">
    <source>
        <dbReference type="Proteomes" id="UP000752696"/>
    </source>
</evidence>
<gene>
    <name evidence="1" type="ORF">MHI_LOCUS170397</name>
</gene>
<evidence type="ECO:0000313" key="1">
    <source>
        <dbReference type="EMBL" id="CAD1469955.1"/>
    </source>
</evidence>
<keyword evidence="2" id="KW-1185">Reference proteome</keyword>
<accession>A0A6V7H133</accession>
<comment type="caution">
    <text evidence="1">The sequence shown here is derived from an EMBL/GenBank/DDBJ whole genome shotgun (WGS) entry which is preliminary data.</text>
</comment>
<dbReference type="Proteomes" id="UP000752696">
    <property type="component" value="Unassembled WGS sequence"/>
</dbReference>
<organism evidence="1 2">
    <name type="scientific">Heterotrigona itama</name>
    <dbReference type="NCBI Taxonomy" id="395501"/>
    <lineage>
        <taxon>Eukaryota</taxon>
        <taxon>Metazoa</taxon>
        <taxon>Ecdysozoa</taxon>
        <taxon>Arthropoda</taxon>
        <taxon>Hexapoda</taxon>
        <taxon>Insecta</taxon>
        <taxon>Pterygota</taxon>
        <taxon>Neoptera</taxon>
        <taxon>Endopterygota</taxon>
        <taxon>Hymenoptera</taxon>
        <taxon>Apocrita</taxon>
        <taxon>Aculeata</taxon>
        <taxon>Apoidea</taxon>
        <taxon>Anthophila</taxon>
        <taxon>Apidae</taxon>
        <taxon>Heterotrigona</taxon>
    </lineage>
</organism>
<protein>
    <submittedName>
        <fullName evidence="1">Uncharacterized protein</fullName>
    </submittedName>
</protein>
<feature type="non-terminal residue" evidence="1">
    <location>
        <position position="68"/>
    </location>
</feature>
<dbReference type="EMBL" id="CAJDYZ010003235">
    <property type="protein sequence ID" value="CAD1469955.1"/>
    <property type="molecule type" value="Genomic_DNA"/>
</dbReference>
<name>A0A6V7H133_9HYME</name>
<feature type="non-terminal residue" evidence="1">
    <location>
        <position position="1"/>
    </location>
</feature>
<dbReference type="AlphaFoldDB" id="A0A6V7H133"/>
<proteinExistence type="predicted"/>
<reference evidence="1" key="1">
    <citation type="submission" date="2020-07" db="EMBL/GenBank/DDBJ databases">
        <authorList>
            <person name="Nazaruddin N."/>
        </authorList>
    </citation>
    <scope>NUCLEOTIDE SEQUENCE</scope>
</reference>